<keyword evidence="4" id="KW-1185">Reference proteome</keyword>
<evidence type="ECO:0008006" key="5">
    <source>
        <dbReference type="Google" id="ProtNLM"/>
    </source>
</evidence>
<dbReference type="HOGENOM" id="CLU_105320_4_3_0"/>
<proteinExistence type="predicted"/>
<feature type="coiled-coil region" evidence="1">
    <location>
        <begin position="40"/>
        <end position="89"/>
    </location>
</feature>
<dbReference type="KEGG" id="emi:Emin_0166"/>
<name>B2KBP3_ELUMP</name>
<organism evidence="3 4">
    <name type="scientific">Elusimicrobium minutum (strain Pei191)</name>
    <dbReference type="NCBI Taxonomy" id="445932"/>
    <lineage>
        <taxon>Bacteria</taxon>
        <taxon>Pseudomonadati</taxon>
        <taxon>Elusimicrobiota</taxon>
        <taxon>Elusimicrobia</taxon>
        <taxon>Elusimicrobiales</taxon>
        <taxon>Elusimicrobiaceae</taxon>
        <taxon>Elusimicrobium</taxon>
    </lineage>
</organism>
<evidence type="ECO:0000313" key="3">
    <source>
        <dbReference type="EMBL" id="ACC97730.1"/>
    </source>
</evidence>
<keyword evidence="1" id="KW-0175">Coiled coil</keyword>
<dbReference type="STRING" id="445932.Emin_0166"/>
<dbReference type="InterPro" id="IPR024623">
    <property type="entry name" value="YtxH"/>
</dbReference>
<reference evidence="3 4" key="1">
    <citation type="journal article" date="2009" name="Appl. Environ. Microbiol.">
        <title>Genomic analysis of 'Elusimicrobium minutum,' the first cultivated representative of the phylum 'Elusimicrobia' (formerly termite group 1).</title>
        <authorList>
            <person name="Herlemann D.P.R."/>
            <person name="Geissinger O."/>
            <person name="Ikeda-Ohtsubo W."/>
            <person name="Kunin V."/>
            <person name="Sun H."/>
            <person name="Lapidus A."/>
            <person name="Hugenholtz P."/>
            <person name="Brune A."/>
        </authorList>
    </citation>
    <scope>NUCLEOTIDE SEQUENCE [LARGE SCALE GENOMIC DNA]</scope>
    <source>
        <strain evidence="3 4">Pei191</strain>
    </source>
</reference>
<dbReference type="AlphaFoldDB" id="B2KBP3"/>
<evidence type="ECO:0000313" key="4">
    <source>
        <dbReference type="Proteomes" id="UP000001029"/>
    </source>
</evidence>
<accession>B2KBP3</accession>
<keyword evidence="2" id="KW-0472">Membrane</keyword>
<dbReference type="RefSeq" id="WP_012414345.1">
    <property type="nucleotide sequence ID" value="NC_010644.1"/>
</dbReference>
<gene>
    <name evidence="3" type="ordered locus">Emin_0166</name>
</gene>
<protein>
    <recommendedName>
        <fullName evidence="5">Gas vesicle protein</fullName>
    </recommendedName>
</protein>
<feature type="transmembrane region" description="Helical" evidence="2">
    <location>
        <begin position="6"/>
        <end position="28"/>
    </location>
</feature>
<evidence type="ECO:0000256" key="2">
    <source>
        <dbReference type="SAM" id="Phobius"/>
    </source>
</evidence>
<dbReference type="EMBL" id="CP001055">
    <property type="protein sequence ID" value="ACC97730.1"/>
    <property type="molecule type" value="Genomic_DNA"/>
</dbReference>
<keyword evidence="2" id="KW-1133">Transmembrane helix</keyword>
<keyword evidence="2" id="KW-0812">Transmembrane</keyword>
<sequence length="92" mass="10286">MSDRNGFGVLGAFLLGGALGAIAGLLMAPEKGEDTREKLKDWMEDNLDESKENLEELKEEIERKLDKKKKQLGKKLNQIKEDIAEAVLEEGK</sequence>
<dbReference type="Proteomes" id="UP000001029">
    <property type="component" value="Chromosome"/>
</dbReference>
<dbReference type="Pfam" id="PF12732">
    <property type="entry name" value="YtxH"/>
    <property type="match status" value="1"/>
</dbReference>
<evidence type="ECO:0000256" key="1">
    <source>
        <dbReference type="SAM" id="Coils"/>
    </source>
</evidence>